<dbReference type="FunFam" id="1.20.120.1810:FF:000003">
    <property type="entry name" value="RNA polymerase sigma factor"/>
    <property type="match status" value="1"/>
</dbReference>
<dbReference type="Gene3D" id="1.10.10.10">
    <property type="entry name" value="Winged helix-like DNA-binding domain superfamily/Winged helix DNA-binding domain"/>
    <property type="match status" value="1"/>
</dbReference>
<dbReference type="NCBIfam" id="TIGR02937">
    <property type="entry name" value="sigma70-ECF"/>
    <property type="match status" value="1"/>
</dbReference>
<dbReference type="SUPFAM" id="SSF88946">
    <property type="entry name" value="Sigma2 domain of RNA polymerase sigma factors"/>
    <property type="match status" value="1"/>
</dbReference>
<dbReference type="Proteomes" id="UP000095209">
    <property type="component" value="Unassembled WGS sequence"/>
</dbReference>
<dbReference type="EMBL" id="MJEH01000061">
    <property type="protein sequence ID" value="OEH91533.1"/>
    <property type="molecule type" value="Genomic_DNA"/>
</dbReference>
<keyword evidence="6 7" id="KW-0804">Transcription</keyword>
<organism evidence="9 10">
    <name type="scientific">Bacillus solimangrovi</name>
    <dbReference type="NCBI Taxonomy" id="1305675"/>
    <lineage>
        <taxon>Bacteria</taxon>
        <taxon>Bacillati</taxon>
        <taxon>Bacillota</taxon>
        <taxon>Bacilli</taxon>
        <taxon>Bacillales</taxon>
        <taxon>Bacillaceae</taxon>
        <taxon>Bacillus</taxon>
    </lineage>
</organism>
<reference evidence="9 10" key="1">
    <citation type="submission" date="2016-08" db="EMBL/GenBank/DDBJ databases">
        <title>Genome of Bacillus solimangrovi GH2-4.</title>
        <authorList>
            <person name="Lim S."/>
            <person name="Kim B.-C."/>
        </authorList>
    </citation>
    <scope>NUCLEOTIDE SEQUENCE [LARGE SCALE GENOMIC DNA]</scope>
    <source>
        <strain evidence="9 10">GH2-4</strain>
    </source>
</reference>
<evidence type="ECO:0000256" key="6">
    <source>
        <dbReference type="ARBA" id="ARBA00023163"/>
    </source>
</evidence>
<dbReference type="PANTHER" id="PTHR30376:SF3">
    <property type="entry name" value="RNA POLYMERASE SIGMA FACTOR RPOH"/>
    <property type="match status" value="1"/>
</dbReference>
<evidence type="ECO:0000313" key="9">
    <source>
        <dbReference type="EMBL" id="OEH91533.1"/>
    </source>
</evidence>
<dbReference type="InterPro" id="IPR050813">
    <property type="entry name" value="Sigma-70_Factor"/>
</dbReference>
<keyword evidence="3 7" id="KW-0805">Transcription regulation</keyword>
<dbReference type="OrthoDB" id="9809557at2"/>
<comment type="caution">
    <text evidence="9">The sequence shown here is derived from an EMBL/GenBank/DDBJ whole genome shotgun (WGS) entry which is preliminary data.</text>
</comment>
<dbReference type="PROSITE" id="PS50943">
    <property type="entry name" value="HTH_CROC1"/>
    <property type="match status" value="1"/>
</dbReference>
<dbReference type="Pfam" id="PF04542">
    <property type="entry name" value="Sigma70_r2"/>
    <property type="match status" value="1"/>
</dbReference>
<dbReference type="InterPro" id="IPR007630">
    <property type="entry name" value="RNA_pol_sigma70_r4"/>
</dbReference>
<dbReference type="PROSITE" id="PS00716">
    <property type="entry name" value="SIGMA70_2"/>
    <property type="match status" value="1"/>
</dbReference>
<dbReference type="STRING" id="1305675.BFG57_05320"/>
<name>A0A1E5LBT0_9BACI</name>
<proteinExistence type="inferred from homology"/>
<comment type="function">
    <text evidence="7">Sigma factors are initiation factors that promote the attachment of RNA polymerase to specific initiation sites and are then released.</text>
</comment>
<dbReference type="Pfam" id="PF04545">
    <property type="entry name" value="Sigma70_r4"/>
    <property type="match status" value="1"/>
</dbReference>
<evidence type="ECO:0000259" key="8">
    <source>
        <dbReference type="PROSITE" id="PS50943"/>
    </source>
</evidence>
<dbReference type="NCBIfam" id="TIGR02846">
    <property type="entry name" value="spore_sigmaK"/>
    <property type="match status" value="1"/>
</dbReference>
<dbReference type="InterPro" id="IPR001387">
    <property type="entry name" value="Cro/C1-type_HTH"/>
</dbReference>
<dbReference type="PRINTS" id="PR00046">
    <property type="entry name" value="SIGMA70FCT"/>
</dbReference>
<evidence type="ECO:0000256" key="5">
    <source>
        <dbReference type="ARBA" id="ARBA00023125"/>
    </source>
</evidence>
<keyword evidence="4 7" id="KW-0731">Sigma factor</keyword>
<comment type="similarity">
    <text evidence="1 7">Belongs to the sigma-70 factor family.</text>
</comment>
<dbReference type="GO" id="GO:0006352">
    <property type="term" value="P:DNA-templated transcription initiation"/>
    <property type="evidence" value="ECO:0007669"/>
    <property type="project" value="InterPro"/>
</dbReference>
<dbReference type="InterPro" id="IPR013325">
    <property type="entry name" value="RNA_pol_sigma_r2"/>
</dbReference>
<evidence type="ECO:0000256" key="2">
    <source>
        <dbReference type="ARBA" id="ARBA00022969"/>
    </source>
</evidence>
<dbReference type="InterPro" id="IPR000943">
    <property type="entry name" value="RNA_pol_sigma70"/>
</dbReference>
<keyword evidence="2" id="KW-0749">Sporulation</keyword>
<dbReference type="NCBIfam" id="NF004471">
    <property type="entry name" value="PRK05803.1"/>
    <property type="match status" value="1"/>
</dbReference>
<evidence type="ECO:0000256" key="4">
    <source>
        <dbReference type="ARBA" id="ARBA00023082"/>
    </source>
</evidence>
<dbReference type="InterPro" id="IPR013324">
    <property type="entry name" value="RNA_pol_sigma_r3/r4-like"/>
</dbReference>
<dbReference type="FunFam" id="1.10.10.10:FF:000197">
    <property type="entry name" value="RNA polymerase sigma factor"/>
    <property type="match status" value="1"/>
</dbReference>
<dbReference type="GO" id="GO:0003677">
    <property type="term" value="F:DNA binding"/>
    <property type="evidence" value="ECO:0007669"/>
    <property type="project" value="UniProtKB-KW"/>
</dbReference>
<dbReference type="InterPro" id="IPR007627">
    <property type="entry name" value="RNA_pol_sigma70_r2"/>
</dbReference>
<dbReference type="Gene3D" id="1.20.120.1810">
    <property type="match status" value="1"/>
</dbReference>
<dbReference type="CDD" id="cd06171">
    <property type="entry name" value="Sigma70_r4"/>
    <property type="match status" value="1"/>
</dbReference>
<dbReference type="AlphaFoldDB" id="A0A1E5LBT0"/>
<dbReference type="SUPFAM" id="SSF88659">
    <property type="entry name" value="Sigma3 and sigma4 domains of RNA polymerase sigma factors"/>
    <property type="match status" value="1"/>
</dbReference>
<dbReference type="InterPro" id="IPR014284">
    <property type="entry name" value="RNA_pol_sigma-70_dom"/>
</dbReference>
<feature type="domain" description="HTH cro/C1-type" evidence="8">
    <location>
        <begin position="197"/>
        <end position="217"/>
    </location>
</feature>
<protein>
    <recommendedName>
        <fullName evidence="7">RNA polymerase sigma factor</fullName>
    </recommendedName>
</protein>
<dbReference type="PIRSF" id="PIRSF000770">
    <property type="entry name" value="RNA_pol_sigma-SigE/K"/>
    <property type="match status" value="1"/>
</dbReference>
<accession>A0A1E5LBT0</accession>
<dbReference type="PROSITE" id="PS00715">
    <property type="entry name" value="SIGMA70_1"/>
    <property type="match status" value="1"/>
</dbReference>
<dbReference type="InterPro" id="IPR014209">
    <property type="entry name" value="RNA_pol_sigma-K"/>
</dbReference>
<gene>
    <name evidence="9" type="ORF">BFG57_05320</name>
</gene>
<dbReference type="GO" id="GO:0016987">
    <property type="term" value="F:sigma factor activity"/>
    <property type="evidence" value="ECO:0007669"/>
    <property type="project" value="UniProtKB-KW"/>
</dbReference>
<dbReference type="PANTHER" id="PTHR30376">
    <property type="entry name" value="SIGMA FACTOR RPOH HEAT SHOCK RELATED"/>
    <property type="match status" value="1"/>
</dbReference>
<dbReference type="GO" id="GO:0030435">
    <property type="term" value="P:sporulation resulting in formation of a cellular spore"/>
    <property type="evidence" value="ECO:0007669"/>
    <property type="project" value="UniProtKB-KW"/>
</dbReference>
<evidence type="ECO:0000256" key="3">
    <source>
        <dbReference type="ARBA" id="ARBA00023015"/>
    </source>
</evidence>
<dbReference type="RefSeq" id="WP_069718542.1">
    <property type="nucleotide sequence ID" value="NZ_MJEH01000061.1"/>
</dbReference>
<dbReference type="InterPro" id="IPR036388">
    <property type="entry name" value="WH-like_DNA-bd_sf"/>
</dbReference>
<sequence>MSGILLATSHLLKEVWFFVSYVKNNAFPKPLNEKDEKKYVELMVKGDQNARNKLIEHNLRLVAHIVKKFENTNEDSEDLISIGTIGLIKAIESYSLGKGTKLATYAARCIENEILMHLRSLKKTRKDVSLQDPIGQDKEGNEISLIDILKSENEDVIEVIQQNLELEKIGQFIHILDKREKEVIIGRFGLQKGDEKTQREIAKELGISRSYVSRIEKRALMKLFHEFYRSEQRKRKRANS</sequence>
<keyword evidence="10" id="KW-1185">Reference proteome</keyword>
<evidence type="ECO:0000256" key="1">
    <source>
        <dbReference type="ARBA" id="ARBA00007788"/>
    </source>
</evidence>
<evidence type="ECO:0000313" key="10">
    <source>
        <dbReference type="Proteomes" id="UP000095209"/>
    </source>
</evidence>
<keyword evidence="5 7" id="KW-0238">DNA-binding</keyword>
<evidence type="ECO:0000256" key="7">
    <source>
        <dbReference type="RuleBase" id="RU362124"/>
    </source>
</evidence>